<accession>A0A238LE89</accession>
<gene>
    <name evidence="1" type="ORF">LOM8899_01874</name>
</gene>
<dbReference type="EMBL" id="FXZK01000003">
    <property type="protein sequence ID" value="SMY07734.1"/>
    <property type="molecule type" value="Genomic_DNA"/>
</dbReference>
<dbReference type="Proteomes" id="UP000201613">
    <property type="component" value="Unassembled WGS sequence"/>
</dbReference>
<sequence length="178" mass="19571">MCIACNRALNVRICAEHLGRRGINAIPAEIVHKSLILCAICSFSARMLGNMRQVLCIAGFCLAGLAQTVEVAEAQTTDPLRTFANCAGRLSAFMEYQWMFDGEGSEQTQMQRAAMLDLIEATMAPDQARQILHWRISAKMAHAALLTRATFNDDPADALWAQRAAERLRLGCTSLLLS</sequence>
<organism evidence="1 2">
    <name type="scientific">Flavimaricola marinus</name>
    <dbReference type="NCBI Taxonomy" id="1819565"/>
    <lineage>
        <taxon>Bacteria</taxon>
        <taxon>Pseudomonadati</taxon>
        <taxon>Pseudomonadota</taxon>
        <taxon>Alphaproteobacteria</taxon>
        <taxon>Rhodobacterales</taxon>
        <taxon>Paracoccaceae</taxon>
        <taxon>Flavimaricola</taxon>
    </lineage>
</organism>
<reference evidence="1 2" key="1">
    <citation type="submission" date="2017-05" db="EMBL/GenBank/DDBJ databases">
        <authorList>
            <person name="Song R."/>
            <person name="Chenine A.L."/>
            <person name="Ruprecht R.M."/>
        </authorList>
    </citation>
    <scope>NUCLEOTIDE SEQUENCE [LARGE SCALE GENOMIC DNA]</scope>
    <source>
        <strain evidence="1 2">CECT 8899</strain>
    </source>
</reference>
<dbReference type="AlphaFoldDB" id="A0A238LE89"/>
<name>A0A238LE89_9RHOB</name>
<keyword evidence="2" id="KW-1185">Reference proteome</keyword>
<evidence type="ECO:0000313" key="1">
    <source>
        <dbReference type="EMBL" id="SMY07734.1"/>
    </source>
</evidence>
<protein>
    <submittedName>
        <fullName evidence="1">Uncharacterized protein</fullName>
    </submittedName>
</protein>
<proteinExistence type="predicted"/>
<evidence type="ECO:0000313" key="2">
    <source>
        <dbReference type="Proteomes" id="UP000201613"/>
    </source>
</evidence>